<dbReference type="InterPro" id="IPR043128">
    <property type="entry name" value="Rev_trsase/Diguanyl_cyclase"/>
</dbReference>
<dbReference type="PROSITE" id="PS50883">
    <property type="entry name" value="EAL"/>
    <property type="match status" value="1"/>
</dbReference>
<proteinExistence type="predicted"/>
<evidence type="ECO:0000313" key="5">
    <source>
        <dbReference type="Proteomes" id="UP000503483"/>
    </source>
</evidence>
<reference evidence="4 5" key="1">
    <citation type="submission" date="2019-08" db="EMBL/GenBank/DDBJ databases">
        <title>Complete genome sequence of Arcobacter acticola.</title>
        <authorList>
            <person name="Miller W."/>
        </authorList>
    </citation>
    <scope>NUCLEOTIDE SEQUENCE [LARGE SCALE GENOMIC DNA]</scope>
    <source>
        <strain evidence="4 5">KCTC 52212</strain>
    </source>
</reference>
<keyword evidence="1" id="KW-0472">Membrane</keyword>
<feature type="transmembrane region" description="Helical" evidence="1">
    <location>
        <begin position="12"/>
        <end position="32"/>
    </location>
</feature>
<dbReference type="PANTHER" id="PTHR33121:SF79">
    <property type="entry name" value="CYCLIC DI-GMP PHOSPHODIESTERASE PDED-RELATED"/>
    <property type="match status" value="1"/>
</dbReference>
<feature type="domain" description="GGDEF" evidence="3">
    <location>
        <begin position="353"/>
        <end position="488"/>
    </location>
</feature>
<dbReference type="SUPFAM" id="SSF141868">
    <property type="entry name" value="EAL domain-like"/>
    <property type="match status" value="1"/>
</dbReference>
<dbReference type="PROSITE" id="PS50887">
    <property type="entry name" value="GGDEF"/>
    <property type="match status" value="1"/>
</dbReference>
<feature type="transmembrane region" description="Helical" evidence="1">
    <location>
        <begin position="235"/>
        <end position="253"/>
    </location>
</feature>
<name>A0A6M8ET13_9BACT</name>
<dbReference type="AlphaFoldDB" id="A0A6M8ET13"/>
<dbReference type="Proteomes" id="UP000503483">
    <property type="component" value="Chromosome"/>
</dbReference>
<keyword evidence="5" id="KW-1185">Reference proteome</keyword>
<dbReference type="Gene3D" id="3.20.20.450">
    <property type="entry name" value="EAL domain"/>
    <property type="match status" value="1"/>
</dbReference>
<dbReference type="Gene3D" id="3.30.70.270">
    <property type="match status" value="1"/>
</dbReference>
<evidence type="ECO:0000256" key="1">
    <source>
        <dbReference type="SAM" id="Phobius"/>
    </source>
</evidence>
<dbReference type="Pfam" id="PF00563">
    <property type="entry name" value="EAL"/>
    <property type="match status" value="1"/>
</dbReference>
<dbReference type="SMART" id="SM00052">
    <property type="entry name" value="EAL"/>
    <property type="match status" value="1"/>
</dbReference>
<keyword evidence="1" id="KW-0812">Transmembrane</keyword>
<dbReference type="InterPro" id="IPR000160">
    <property type="entry name" value="GGDEF_dom"/>
</dbReference>
<dbReference type="PANTHER" id="PTHR33121">
    <property type="entry name" value="CYCLIC DI-GMP PHOSPHODIESTERASE PDEF"/>
    <property type="match status" value="1"/>
</dbReference>
<dbReference type="KEGG" id="paco:AACT_0353"/>
<dbReference type="EMBL" id="CP042652">
    <property type="protein sequence ID" value="QKE27567.1"/>
    <property type="molecule type" value="Genomic_DNA"/>
</dbReference>
<sequence length="725" mass="84810">MQKNIISRTIKNISIILLMFVAVLFLLFWSIFFDFKENAFINAKTNYELNIDKYTNKFKDPTLLFDKTLLNEYRKDALSTSFISNIKIKYNKILLSKESLIYQTNNFSHSSWNLADVTTDAKFGEIQKIEGTSFFEFIPSASFNPNEKLIIKYQLFRNNEIINFLVSLDLNLLNNEDIVNKEEDLFSIYKYFYNIKLDESITKELKIADINYASVEYTINDYYLKKEIYEYFNKLLFLAFLLFIPITIIVVFYSKYIEKKYVIEPIQYLDKIVTNIIEHKFMNINDKIINQNSEYKNLVTNISKLSNKIASMANELNINKESMERNLLTDSLTGLYDKKMFDIDMKSMFVSSAEGYIFLLKIAKLGQIENVNGSVKTDDFILSYVNVINNIIFQHKDNKITFYRIHGPEFIILVKGLEYNDADTFSNSIINGLNEEIYKNYKLPENIFHIGGTKIDKYGTIDSILDSVNSAYLDAVSSGVNSYKIVEENLIHNEIEKTEEKVKYIINNNFFNISFAYDSYSFDDELLLRELKPILRDENGNEIAIGSFMSISEKLHLNTTFDKQVIVKALEYIRKNKINYKIAINLSIKTIIDKEFMKFLYDLVHEDKNVVNNILFSITSYTASANKGDFVKFVKQASELKFEILLKRFKTKEYSLDDLSEAKINYIKIDKDLTQNIHNDLVKKHRIKNIVVYAEVNDIKLIVENVESDQDYKFLSKLDLYAVNR</sequence>
<dbReference type="GO" id="GO:0071111">
    <property type="term" value="F:cyclic-guanylate-specific phosphodiesterase activity"/>
    <property type="evidence" value="ECO:0007669"/>
    <property type="project" value="InterPro"/>
</dbReference>
<gene>
    <name evidence="4" type="ORF">AACT_0353</name>
</gene>
<feature type="domain" description="EAL" evidence="2">
    <location>
        <begin position="495"/>
        <end position="725"/>
    </location>
</feature>
<dbReference type="InterPro" id="IPR035919">
    <property type="entry name" value="EAL_sf"/>
</dbReference>
<dbReference type="RefSeq" id="WP_172124403.1">
    <property type="nucleotide sequence ID" value="NZ_CP042652.1"/>
</dbReference>
<organism evidence="4 5">
    <name type="scientific">Arcobacter acticola</name>
    <dbReference type="NCBI Taxonomy" id="1849015"/>
    <lineage>
        <taxon>Bacteria</taxon>
        <taxon>Pseudomonadati</taxon>
        <taxon>Campylobacterota</taxon>
        <taxon>Epsilonproteobacteria</taxon>
        <taxon>Campylobacterales</taxon>
        <taxon>Arcobacteraceae</taxon>
        <taxon>Arcobacter</taxon>
    </lineage>
</organism>
<dbReference type="InterPro" id="IPR029787">
    <property type="entry name" value="Nucleotide_cyclase"/>
</dbReference>
<evidence type="ECO:0000259" key="3">
    <source>
        <dbReference type="PROSITE" id="PS50887"/>
    </source>
</evidence>
<dbReference type="InterPro" id="IPR001633">
    <property type="entry name" value="EAL_dom"/>
</dbReference>
<accession>A0A6M8ET13</accession>
<evidence type="ECO:0000259" key="2">
    <source>
        <dbReference type="PROSITE" id="PS50883"/>
    </source>
</evidence>
<keyword evidence="1" id="KW-1133">Transmembrane helix</keyword>
<evidence type="ECO:0000313" key="4">
    <source>
        <dbReference type="EMBL" id="QKE27567.1"/>
    </source>
</evidence>
<dbReference type="InterPro" id="IPR050706">
    <property type="entry name" value="Cyclic-di-GMP_PDE-like"/>
</dbReference>
<dbReference type="SUPFAM" id="SSF55073">
    <property type="entry name" value="Nucleotide cyclase"/>
    <property type="match status" value="1"/>
</dbReference>
<protein>
    <submittedName>
        <fullName evidence="4">Diguanylate cyclase/phosphodiesterase</fullName>
    </submittedName>
</protein>